<dbReference type="GO" id="GO:1990281">
    <property type="term" value="C:efflux pump complex"/>
    <property type="evidence" value="ECO:0007669"/>
    <property type="project" value="TreeGrafter"/>
</dbReference>
<organism evidence="1 2">
    <name type="scientific">Candidatus Defluviibacterium haderslevense</name>
    <dbReference type="NCBI Taxonomy" id="2981993"/>
    <lineage>
        <taxon>Bacteria</taxon>
        <taxon>Pseudomonadati</taxon>
        <taxon>Bacteroidota</taxon>
        <taxon>Saprospiria</taxon>
        <taxon>Saprospirales</taxon>
        <taxon>Saprospiraceae</taxon>
        <taxon>Candidatus Defluviibacterium</taxon>
    </lineage>
</organism>
<dbReference type="PANTHER" id="PTHR30469">
    <property type="entry name" value="MULTIDRUG RESISTANCE PROTEIN MDTA"/>
    <property type="match status" value="1"/>
</dbReference>
<protein>
    <submittedName>
        <fullName evidence="1">HlyD family efflux transporter periplasmic adaptor subunit</fullName>
    </submittedName>
</protein>
<evidence type="ECO:0000313" key="1">
    <source>
        <dbReference type="EMBL" id="MBK9718857.1"/>
    </source>
</evidence>
<comment type="caution">
    <text evidence="1">The sequence shown here is derived from an EMBL/GenBank/DDBJ whole genome shotgun (WGS) entry which is preliminary data.</text>
</comment>
<evidence type="ECO:0000313" key="2">
    <source>
        <dbReference type="Proteomes" id="UP000808349"/>
    </source>
</evidence>
<dbReference type="GO" id="GO:0015562">
    <property type="term" value="F:efflux transmembrane transporter activity"/>
    <property type="evidence" value="ECO:0007669"/>
    <property type="project" value="TreeGrafter"/>
</dbReference>
<accession>A0A9D7XIK3</accession>
<dbReference type="EMBL" id="JADKFW010000013">
    <property type="protein sequence ID" value="MBK9718857.1"/>
    <property type="molecule type" value="Genomic_DNA"/>
</dbReference>
<name>A0A9D7XIK3_9BACT</name>
<reference evidence="1 2" key="1">
    <citation type="submission" date="2020-10" db="EMBL/GenBank/DDBJ databases">
        <title>Connecting structure to function with the recovery of over 1000 high-quality activated sludge metagenome-assembled genomes encoding full-length rRNA genes using long-read sequencing.</title>
        <authorList>
            <person name="Singleton C.M."/>
            <person name="Petriglieri F."/>
            <person name="Kristensen J.M."/>
            <person name="Kirkegaard R.H."/>
            <person name="Michaelsen T.Y."/>
            <person name="Andersen M.H."/>
            <person name="Karst S.M."/>
            <person name="Dueholm M.S."/>
            <person name="Nielsen P.H."/>
            <person name="Albertsen M."/>
        </authorList>
    </citation>
    <scope>NUCLEOTIDE SEQUENCE [LARGE SCALE GENOMIC DNA]</scope>
    <source>
        <strain evidence="1">Ribe_18-Q3-R11-54_BAT3C.373</strain>
    </source>
</reference>
<gene>
    <name evidence="1" type="ORF">IPO85_15340</name>
</gene>
<proteinExistence type="predicted"/>
<sequence>MKINWLYICLILAIATLYMIKNRVQNQSLNNYFGTAEAESIIIKSELSGQLVDIRPKAGQLIKKGDTLIRLIKIDFDKKATDQSLDINQIKIQHDLFIQSSKNEINIINAQYDSKITELRKDLDNLDVRNGELDQIKKAFNESLNIHNESPNTSYQTNRKGIIDQIQKLEIEKNTRIDKLNAEIRSNQRWNSTKSALVQSDRIFLDNQRKQLTLCSPIDGFVEDYQIHLLDYINANTELLKITPQKPNYIRGFIPETVDASFALSEGVQLSSATRPEIKTNGEIIYCNPRIVELPTRLRKNPEIKAWGREVYIRISESNVFFIGEKIIITVPEFVAANK</sequence>
<dbReference type="AlphaFoldDB" id="A0A9D7XIK3"/>
<dbReference type="Proteomes" id="UP000808349">
    <property type="component" value="Unassembled WGS sequence"/>
</dbReference>